<name>A0A1L5NWJ3_9HYPH</name>
<keyword evidence="1" id="KW-0614">Plasmid</keyword>
<dbReference type="AlphaFoldDB" id="A0A1L5NWJ3"/>
<protein>
    <submittedName>
        <fullName evidence="1">Uncharacterized protein</fullName>
    </submittedName>
</protein>
<accession>A0A1L5NWJ3</accession>
<dbReference type="Proteomes" id="UP000184749">
    <property type="component" value="Plasmid pRgalIE4872d"/>
</dbReference>
<sequence>MTSSSAQPMPLVRSGLSSDCLDLLCTTRVADDRKPVAMKCPHNFRQVFSPIHPSVFLGDTPERSQVRYRGSDRSSNNRGNFLIAPARKMMHPFTFKLAMRWPH</sequence>
<proteinExistence type="predicted"/>
<reference evidence="1 2" key="1">
    <citation type="submission" date="2016-09" db="EMBL/GenBank/DDBJ databases">
        <title>The complete genome sequences of Rhizobium gallicum, symbiovars gallicum and phaseoli, symbionts associated to common bean (Phaseolus vulgaris).</title>
        <authorList>
            <person name="Bustos P."/>
            <person name="Santamaria R.I."/>
            <person name="Perez-Carrascal O.M."/>
            <person name="Juarez S."/>
            <person name="Lozano L."/>
            <person name="Martinez-Flores I."/>
            <person name="Martinez-Romero E."/>
            <person name="Cevallos M."/>
            <person name="Romero D."/>
            <person name="Davila G."/>
            <person name="Gonzalez V."/>
        </authorList>
    </citation>
    <scope>NUCLEOTIDE SEQUENCE [LARGE SCALE GENOMIC DNA]</scope>
    <source>
        <strain evidence="1 2">IE4872</strain>
        <plasmid evidence="2">prgalie4872d</plasmid>
    </source>
</reference>
<evidence type="ECO:0000313" key="2">
    <source>
        <dbReference type="Proteomes" id="UP000184749"/>
    </source>
</evidence>
<geneLocation type="plasmid" evidence="2">
    <name>prgalie4872d</name>
</geneLocation>
<evidence type="ECO:0000313" key="1">
    <source>
        <dbReference type="EMBL" id="APO72246.1"/>
    </source>
</evidence>
<organism evidence="1 2">
    <name type="scientific">Rhizobium gallicum</name>
    <dbReference type="NCBI Taxonomy" id="56730"/>
    <lineage>
        <taxon>Bacteria</taxon>
        <taxon>Pseudomonadati</taxon>
        <taxon>Pseudomonadota</taxon>
        <taxon>Alphaproteobacteria</taxon>
        <taxon>Hyphomicrobiales</taxon>
        <taxon>Rhizobiaceae</taxon>
        <taxon>Rhizobium/Agrobacterium group</taxon>
        <taxon>Rhizobium</taxon>
    </lineage>
</organism>
<dbReference type="EMBL" id="CP017105">
    <property type="protein sequence ID" value="APO72246.1"/>
    <property type="molecule type" value="Genomic_DNA"/>
</dbReference>
<gene>
    <name evidence="1" type="ORF">IE4872_PD01727</name>
</gene>